<feature type="chain" id="PRO_5018240934" evidence="2">
    <location>
        <begin position="16"/>
        <end position="89"/>
    </location>
</feature>
<organism evidence="3 4">
    <name type="scientific">Litomosoides sigmodontis</name>
    <name type="common">Filarial nematode worm</name>
    <dbReference type="NCBI Taxonomy" id="42156"/>
    <lineage>
        <taxon>Eukaryota</taxon>
        <taxon>Metazoa</taxon>
        <taxon>Ecdysozoa</taxon>
        <taxon>Nematoda</taxon>
        <taxon>Chromadorea</taxon>
        <taxon>Rhabditida</taxon>
        <taxon>Spirurina</taxon>
        <taxon>Spiruromorpha</taxon>
        <taxon>Filarioidea</taxon>
        <taxon>Onchocercidae</taxon>
        <taxon>Litomosoides</taxon>
    </lineage>
</organism>
<feature type="region of interest" description="Disordered" evidence="1">
    <location>
        <begin position="19"/>
        <end position="89"/>
    </location>
</feature>
<feature type="compositionally biased region" description="Polar residues" evidence="1">
    <location>
        <begin position="78"/>
        <end position="89"/>
    </location>
</feature>
<evidence type="ECO:0000256" key="2">
    <source>
        <dbReference type="SAM" id="SignalP"/>
    </source>
</evidence>
<dbReference type="AlphaFoldDB" id="A0A3P6S8Q7"/>
<evidence type="ECO:0000313" key="3">
    <source>
        <dbReference type="EMBL" id="VDK72302.1"/>
    </source>
</evidence>
<feature type="compositionally biased region" description="Basic and acidic residues" evidence="1">
    <location>
        <begin position="39"/>
        <end position="69"/>
    </location>
</feature>
<name>A0A3P6S8Q7_LITSI</name>
<protein>
    <submittedName>
        <fullName evidence="3">Uncharacterized protein</fullName>
    </submittedName>
</protein>
<dbReference type="OMA" id="WMFITLL"/>
<accession>A0A3P6S8Q7</accession>
<dbReference type="OrthoDB" id="10452191at2759"/>
<dbReference type="EMBL" id="UYRX01000067">
    <property type="protein sequence ID" value="VDK72302.1"/>
    <property type="molecule type" value="Genomic_DNA"/>
</dbReference>
<feature type="signal peptide" evidence="2">
    <location>
        <begin position="1"/>
        <end position="15"/>
    </location>
</feature>
<evidence type="ECO:0000313" key="4">
    <source>
        <dbReference type="Proteomes" id="UP000277928"/>
    </source>
</evidence>
<gene>
    <name evidence="3" type="ORF">NLS_LOCUS1744</name>
</gene>
<reference evidence="3 4" key="1">
    <citation type="submission" date="2018-08" db="EMBL/GenBank/DDBJ databases">
        <authorList>
            <person name="Laetsch R D."/>
            <person name="Stevens L."/>
            <person name="Kumar S."/>
            <person name="Blaxter L. M."/>
        </authorList>
    </citation>
    <scope>NUCLEOTIDE SEQUENCE [LARGE SCALE GENOMIC DNA]</scope>
</reference>
<dbReference type="Proteomes" id="UP000277928">
    <property type="component" value="Unassembled WGS sequence"/>
</dbReference>
<proteinExistence type="predicted"/>
<keyword evidence="4" id="KW-1185">Reference proteome</keyword>
<evidence type="ECO:0000256" key="1">
    <source>
        <dbReference type="SAM" id="MobiDB-lite"/>
    </source>
</evidence>
<feature type="compositionally biased region" description="Acidic residues" evidence="1">
    <location>
        <begin position="28"/>
        <end position="38"/>
    </location>
</feature>
<sequence>MWVLIITLLLFATSAEVTETSDEKISVEVEESDEGDSEEAGHYDDDQQEFENRDDSSMDDSIKPEKQFESHPPAFGPRSTNVLKRSQSK</sequence>
<keyword evidence="2" id="KW-0732">Signal</keyword>